<gene>
    <name evidence="2" type="ORF">PENTCL1PPCAC_8723</name>
</gene>
<proteinExistence type="predicted"/>
<dbReference type="PANTHER" id="PTHR46706">
    <property type="entry name" value="PROTEIN QUA-1-RELATED"/>
    <property type="match status" value="1"/>
</dbReference>
<dbReference type="PANTHER" id="PTHR46706:SF12">
    <property type="entry name" value="PROTEIN QUA-1-RELATED"/>
    <property type="match status" value="1"/>
</dbReference>
<protein>
    <recommendedName>
        <fullName evidence="4">PDZ domain-containing protein</fullName>
    </recommendedName>
</protein>
<reference evidence="2" key="1">
    <citation type="submission" date="2023-10" db="EMBL/GenBank/DDBJ databases">
        <title>Genome assembly of Pristionchus species.</title>
        <authorList>
            <person name="Yoshida K."/>
            <person name="Sommer R.J."/>
        </authorList>
    </citation>
    <scope>NUCLEOTIDE SEQUENCE</scope>
    <source>
        <strain evidence="2">RS0144</strain>
    </source>
</reference>
<evidence type="ECO:0000313" key="3">
    <source>
        <dbReference type="Proteomes" id="UP001432027"/>
    </source>
</evidence>
<keyword evidence="3" id="KW-1185">Reference proteome</keyword>
<evidence type="ECO:0008006" key="4">
    <source>
        <dbReference type="Google" id="ProtNLM"/>
    </source>
</evidence>
<evidence type="ECO:0000256" key="1">
    <source>
        <dbReference type="ARBA" id="ARBA00022473"/>
    </source>
</evidence>
<comment type="caution">
    <text evidence="2">The sequence shown here is derived from an EMBL/GenBank/DDBJ whole genome shotgun (WGS) entry which is preliminary data.</text>
</comment>
<dbReference type="EMBL" id="BTSX01000002">
    <property type="protein sequence ID" value="GMS86548.1"/>
    <property type="molecule type" value="Genomic_DNA"/>
</dbReference>
<keyword evidence="1" id="KW-0217">Developmental protein</keyword>
<dbReference type="AlphaFoldDB" id="A0AAV5T134"/>
<feature type="non-terminal residue" evidence="2">
    <location>
        <position position="1"/>
    </location>
</feature>
<name>A0AAV5T134_9BILA</name>
<dbReference type="InterPro" id="IPR052140">
    <property type="entry name" value="Dev_Signal_Hedgehog-like"/>
</dbReference>
<accession>A0AAV5T134</accession>
<dbReference type="Proteomes" id="UP001432027">
    <property type="component" value="Unassembled WGS sequence"/>
</dbReference>
<evidence type="ECO:0000313" key="2">
    <source>
        <dbReference type="EMBL" id="GMS86548.1"/>
    </source>
</evidence>
<organism evidence="2 3">
    <name type="scientific">Pristionchus entomophagus</name>
    <dbReference type="NCBI Taxonomy" id="358040"/>
    <lineage>
        <taxon>Eukaryota</taxon>
        <taxon>Metazoa</taxon>
        <taxon>Ecdysozoa</taxon>
        <taxon>Nematoda</taxon>
        <taxon>Chromadorea</taxon>
        <taxon>Rhabditida</taxon>
        <taxon>Rhabditina</taxon>
        <taxon>Diplogasteromorpha</taxon>
        <taxon>Diplogasteroidea</taxon>
        <taxon>Neodiplogasteridae</taxon>
        <taxon>Pristionchus</taxon>
    </lineage>
</organism>
<sequence>RRQVGRASVGGCGNELLSQIMQHVVGPLQLVNRMKLGDIAHILQQSVQQATGQSHEILMGKGDMVTASHQMSQSSHCRMRIGEYYTTVYATPVAYAIGNTQQEKELSNTDFGEKNGRSSDQSQCARGGRGEAVGLGGLGLGAAAGSCFSGDLIVETKEGPKLMSELKTGDEMLSIDDTM</sequence>